<dbReference type="Gene3D" id="2.60.40.2310">
    <property type="match status" value="1"/>
</dbReference>
<dbReference type="AlphaFoldDB" id="A0A9J6ASI7"/>
<name>A0A9J6ASI7_SOLCO</name>
<sequence length="188" mass="21358">MVQLFHTIKHGAGFIHPNQALDPGQIYNTTSHTIKHGAGFIHPNQALDPGQIYNTTPHDYVNLICSMNFTEEQFKTFARSSANFHNCSNPSADLNYPSFIALWESDLERKKFPRLVKKFTRMVTNVGSGAAKYTAKVETPRNARISVSPQVLAFGRKYEKRSYSLSIHYRGDPKFCVNYGLKRMEITL</sequence>
<dbReference type="PANTHER" id="PTHR10795">
    <property type="entry name" value="PROPROTEIN CONVERTASE SUBTILISIN/KEXIN"/>
    <property type="match status" value="1"/>
</dbReference>
<dbReference type="InterPro" id="IPR045051">
    <property type="entry name" value="SBT"/>
</dbReference>
<evidence type="ECO:0000313" key="4">
    <source>
        <dbReference type="EMBL" id="KAG5627544.1"/>
    </source>
</evidence>
<keyword evidence="2" id="KW-0732">Signal</keyword>
<keyword evidence="5" id="KW-1185">Reference proteome</keyword>
<gene>
    <name evidence="4" type="ORF">H5410_012762</name>
</gene>
<reference evidence="4 5" key="1">
    <citation type="submission" date="2020-09" db="EMBL/GenBank/DDBJ databases">
        <title>De no assembly of potato wild relative species, Solanum commersonii.</title>
        <authorList>
            <person name="Cho K."/>
        </authorList>
    </citation>
    <scope>NUCLEOTIDE SEQUENCE [LARGE SCALE GENOMIC DNA]</scope>
    <source>
        <strain evidence="4">LZ3.2</strain>
        <tissue evidence="4">Leaf</tissue>
    </source>
</reference>
<evidence type="ECO:0000259" key="3">
    <source>
        <dbReference type="Pfam" id="PF17766"/>
    </source>
</evidence>
<proteinExistence type="inferred from homology"/>
<evidence type="ECO:0000256" key="2">
    <source>
        <dbReference type="ARBA" id="ARBA00022729"/>
    </source>
</evidence>
<dbReference type="OrthoDB" id="4806556at2759"/>
<dbReference type="Proteomes" id="UP000824120">
    <property type="component" value="Chromosome 2"/>
</dbReference>
<accession>A0A9J6ASI7</accession>
<dbReference type="InterPro" id="IPR041469">
    <property type="entry name" value="Subtilisin-like_FN3"/>
</dbReference>
<evidence type="ECO:0000256" key="1">
    <source>
        <dbReference type="ARBA" id="ARBA00011073"/>
    </source>
</evidence>
<dbReference type="Pfam" id="PF17766">
    <property type="entry name" value="fn3_6"/>
    <property type="match status" value="1"/>
</dbReference>
<dbReference type="EMBL" id="JACXVP010000002">
    <property type="protein sequence ID" value="KAG5627544.1"/>
    <property type="molecule type" value="Genomic_DNA"/>
</dbReference>
<feature type="domain" description="Subtilisin-like protease fibronectin type-III" evidence="3">
    <location>
        <begin position="93"/>
        <end position="173"/>
    </location>
</feature>
<evidence type="ECO:0000313" key="5">
    <source>
        <dbReference type="Proteomes" id="UP000824120"/>
    </source>
</evidence>
<comment type="similarity">
    <text evidence="1">Belongs to the peptidase S8 family.</text>
</comment>
<comment type="caution">
    <text evidence="4">The sequence shown here is derived from an EMBL/GenBank/DDBJ whole genome shotgun (WGS) entry which is preliminary data.</text>
</comment>
<protein>
    <recommendedName>
        <fullName evidence="3">Subtilisin-like protease fibronectin type-III domain-containing protein</fullName>
    </recommendedName>
</protein>
<organism evidence="4 5">
    <name type="scientific">Solanum commersonii</name>
    <name type="common">Commerson's wild potato</name>
    <name type="synonym">Commerson's nightshade</name>
    <dbReference type="NCBI Taxonomy" id="4109"/>
    <lineage>
        <taxon>Eukaryota</taxon>
        <taxon>Viridiplantae</taxon>
        <taxon>Streptophyta</taxon>
        <taxon>Embryophyta</taxon>
        <taxon>Tracheophyta</taxon>
        <taxon>Spermatophyta</taxon>
        <taxon>Magnoliopsida</taxon>
        <taxon>eudicotyledons</taxon>
        <taxon>Gunneridae</taxon>
        <taxon>Pentapetalae</taxon>
        <taxon>asterids</taxon>
        <taxon>lamiids</taxon>
        <taxon>Solanales</taxon>
        <taxon>Solanaceae</taxon>
        <taxon>Solanoideae</taxon>
        <taxon>Solaneae</taxon>
        <taxon>Solanum</taxon>
    </lineage>
</organism>